<feature type="domain" description="SH3b" evidence="2">
    <location>
        <begin position="219"/>
        <end position="286"/>
    </location>
</feature>
<organism evidence="3 4">
    <name type="scientific">Enterococcus florum</name>
    <dbReference type="NCBI Taxonomy" id="2480627"/>
    <lineage>
        <taxon>Bacteria</taxon>
        <taxon>Bacillati</taxon>
        <taxon>Bacillota</taxon>
        <taxon>Bacilli</taxon>
        <taxon>Lactobacillales</taxon>
        <taxon>Enterococcaceae</taxon>
        <taxon>Enterococcus</taxon>
    </lineage>
</organism>
<dbReference type="RefSeq" id="WP_146621765.1">
    <property type="nucleotide sequence ID" value="NZ_BJCC01000009.1"/>
</dbReference>
<dbReference type="EMBL" id="BJCC01000009">
    <property type="protein sequence ID" value="GCF93308.1"/>
    <property type="molecule type" value="Genomic_DNA"/>
</dbReference>
<name>A0A4P5PBJ1_9ENTE</name>
<dbReference type="Proteomes" id="UP000290567">
    <property type="component" value="Unassembled WGS sequence"/>
</dbReference>
<dbReference type="CDD" id="cd06523">
    <property type="entry name" value="GH25_PlyB-like"/>
    <property type="match status" value="1"/>
</dbReference>
<reference evidence="4" key="1">
    <citation type="submission" date="2019-02" db="EMBL/GenBank/DDBJ databases">
        <title>Draft genome sequence of Enterococcus sp. Gos25-1.</title>
        <authorList>
            <person name="Tanaka N."/>
            <person name="Shiwa Y."/>
            <person name="Fujita N."/>
        </authorList>
    </citation>
    <scope>NUCLEOTIDE SEQUENCE [LARGE SCALE GENOMIC DNA]</scope>
    <source>
        <strain evidence="4">Gos25-1</strain>
    </source>
</reference>
<dbReference type="InterPro" id="IPR003646">
    <property type="entry name" value="SH3-like_bac-type"/>
</dbReference>
<dbReference type="Pfam" id="PF08460">
    <property type="entry name" value="SH3_5"/>
    <property type="match status" value="1"/>
</dbReference>
<dbReference type="GO" id="GO:0009253">
    <property type="term" value="P:peptidoglycan catabolic process"/>
    <property type="evidence" value="ECO:0007669"/>
    <property type="project" value="InterPro"/>
</dbReference>
<evidence type="ECO:0000313" key="3">
    <source>
        <dbReference type="EMBL" id="GCF93308.1"/>
    </source>
</evidence>
<evidence type="ECO:0000313" key="4">
    <source>
        <dbReference type="Proteomes" id="UP000290567"/>
    </source>
</evidence>
<protein>
    <recommendedName>
        <fullName evidence="2">SH3b domain-containing protein</fullName>
    </recommendedName>
</protein>
<proteinExistence type="inferred from homology"/>
<dbReference type="InterPro" id="IPR017853">
    <property type="entry name" value="GH"/>
</dbReference>
<dbReference type="GO" id="GO:0003796">
    <property type="term" value="F:lysozyme activity"/>
    <property type="evidence" value="ECO:0007669"/>
    <property type="project" value="InterPro"/>
</dbReference>
<dbReference type="GO" id="GO:0016998">
    <property type="term" value="P:cell wall macromolecule catabolic process"/>
    <property type="evidence" value="ECO:0007669"/>
    <property type="project" value="InterPro"/>
</dbReference>
<evidence type="ECO:0000259" key="2">
    <source>
        <dbReference type="SMART" id="SM00287"/>
    </source>
</evidence>
<dbReference type="Gene3D" id="2.30.30.40">
    <property type="entry name" value="SH3 Domains"/>
    <property type="match status" value="1"/>
</dbReference>
<dbReference type="GO" id="GO:0016052">
    <property type="term" value="P:carbohydrate catabolic process"/>
    <property type="evidence" value="ECO:0007669"/>
    <property type="project" value="TreeGrafter"/>
</dbReference>
<dbReference type="PANTHER" id="PTHR34135:SF1">
    <property type="entry name" value="GLYCOSYL HYDROLASE FAMILY 25"/>
    <property type="match status" value="1"/>
</dbReference>
<evidence type="ECO:0000256" key="1">
    <source>
        <dbReference type="ARBA" id="ARBA00010646"/>
    </source>
</evidence>
<dbReference type="Gene3D" id="3.20.20.80">
    <property type="entry name" value="Glycosidases"/>
    <property type="match status" value="1"/>
</dbReference>
<keyword evidence="4" id="KW-1185">Reference proteome</keyword>
<dbReference type="OrthoDB" id="9802228at2"/>
<dbReference type="SUPFAM" id="SSF51445">
    <property type="entry name" value="(Trans)glycosidases"/>
    <property type="match status" value="1"/>
</dbReference>
<dbReference type="InterPro" id="IPR002053">
    <property type="entry name" value="Glyco_hydro_25"/>
</dbReference>
<gene>
    <name evidence="3" type="ORF">NRIC_11990</name>
</gene>
<dbReference type="Pfam" id="PF01183">
    <property type="entry name" value="Glyco_hydro_25"/>
    <property type="match status" value="1"/>
</dbReference>
<dbReference type="PROSITE" id="PS51904">
    <property type="entry name" value="GLYCOSYL_HYDROL_F25_2"/>
    <property type="match status" value="1"/>
</dbReference>
<comment type="caution">
    <text evidence="3">The sequence shown here is derived from an EMBL/GenBank/DDBJ whole genome shotgun (WGS) entry which is preliminary data.</text>
</comment>
<dbReference type="SMART" id="SM00287">
    <property type="entry name" value="SH3b"/>
    <property type="match status" value="1"/>
</dbReference>
<sequence length="297" mass="33237">MTHPSPLILDISEWQPPQTLHYAQLAKQIDHVIVRVQYGSAYEDKHYKTHIPQFQALGIPVAVYAWVRGTSIADMQDEARVFYERAKQFKPSFYWLDVEEFSMPDMRRGVEAYRQKLKELSNAKVGAYVANHLFRQLNLAIESFDGLWLPTYGANTGIYQGADPTASQAYDLHQYTSQGCLVGYSGPLDLSRLASNKSLSYFTEGTQKAPAPETSWGHAEKGIFTLNTAIHLRTAPDRTAASLAVLPSGAEVHYDAFAHQNGYVWIRQPRQDGSCAYLATGPTNGQTRTAPSWGSFR</sequence>
<comment type="similarity">
    <text evidence="1">Belongs to the glycosyl hydrolase 25 family.</text>
</comment>
<dbReference type="PANTHER" id="PTHR34135">
    <property type="entry name" value="LYSOZYME"/>
    <property type="match status" value="1"/>
</dbReference>
<dbReference type="AlphaFoldDB" id="A0A4P5PBJ1"/>
<accession>A0A4P5PBJ1</accession>